<gene>
    <name evidence="3" type="ORF">Cfor_07837</name>
</gene>
<dbReference type="FunCoup" id="A0A6L2PCY8">
    <property type="interactions" value="627"/>
</dbReference>
<dbReference type="CDD" id="cd20271">
    <property type="entry name" value="Complex1_LYR_FMC1"/>
    <property type="match status" value="1"/>
</dbReference>
<dbReference type="OrthoDB" id="551431at2759"/>
<feature type="domain" description="SRR1-like" evidence="2">
    <location>
        <begin position="76"/>
        <end position="234"/>
    </location>
</feature>
<evidence type="ECO:0000256" key="1">
    <source>
        <dbReference type="ARBA" id="ARBA00009856"/>
    </source>
</evidence>
<proteinExistence type="inferred from homology"/>
<protein>
    <recommendedName>
        <fullName evidence="2">SRR1-like domain-containing protein</fullName>
    </recommendedName>
</protein>
<evidence type="ECO:0000259" key="2">
    <source>
        <dbReference type="Pfam" id="PF07985"/>
    </source>
</evidence>
<dbReference type="Proteomes" id="UP000502823">
    <property type="component" value="Unassembled WGS sequence"/>
</dbReference>
<dbReference type="EMBL" id="BLKM01003281">
    <property type="protein sequence ID" value="GFG28188.1"/>
    <property type="molecule type" value="Genomic_DNA"/>
</dbReference>
<comment type="similarity">
    <text evidence="1">Belongs to the SRR1 family.</text>
</comment>
<organism evidence="3 4">
    <name type="scientific">Coptotermes formosanus</name>
    <name type="common">Formosan subterranean termite</name>
    <dbReference type="NCBI Taxonomy" id="36987"/>
    <lineage>
        <taxon>Eukaryota</taxon>
        <taxon>Metazoa</taxon>
        <taxon>Ecdysozoa</taxon>
        <taxon>Arthropoda</taxon>
        <taxon>Hexapoda</taxon>
        <taxon>Insecta</taxon>
        <taxon>Pterygota</taxon>
        <taxon>Neoptera</taxon>
        <taxon>Polyneoptera</taxon>
        <taxon>Dictyoptera</taxon>
        <taxon>Blattodea</taxon>
        <taxon>Blattoidea</taxon>
        <taxon>Termitoidae</taxon>
        <taxon>Rhinotermitidae</taxon>
        <taxon>Coptotermes</taxon>
    </lineage>
</organism>
<dbReference type="PANTHER" id="PTHR28626">
    <property type="entry name" value="SRR1-LIKE PROTEIN"/>
    <property type="match status" value="1"/>
</dbReference>
<comment type="caution">
    <text evidence="3">The sequence shown here is derived from an EMBL/GenBank/DDBJ whole genome shotgun (WGS) entry which is preliminary data.</text>
</comment>
<dbReference type="InParanoid" id="A0A6L2PCY8"/>
<evidence type="ECO:0000313" key="4">
    <source>
        <dbReference type="Proteomes" id="UP000502823"/>
    </source>
</evidence>
<dbReference type="Pfam" id="PF07985">
    <property type="entry name" value="SRR1"/>
    <property type="match status" value="1"/>
</dbReference>
<accession>A0A6L2PCY8</accession>
<evidence type="ECO:0000313" key="3">
    <source>
        <dbReference type="EMBL" id="GFG28188.1"/>
    </source>
</evidence>
<dbReference type="InterPro" id="IPR040044">
    <property type="entry name" value="SRR1L"/>
</dbReference>
<name>A0A6L2PCY8_COPFO</name>
<dbReference type="GO" id="GO:0005737">
    <property type="term" value="C:cytoplasm"/>
    <property type="evidence" value="ECO:0007669"/>
    <property type="project" value="TreeGrafter"/>
</dbReference>
<dbReference type="GO" id="GO:0005634">
    <property type="term" value="C:nucleus"/>
    <property type="evidence" value="ECO:0007669"/>
    <property type="project" value="TreeGrafter"/>
</dbReference>
<sequence length="356" mass="41486">MPDDDFIHVKTKKRSRRNTDTTQKVLATGSESHKVNINKGTGIRRILLTKNEVATSDYYSSVLIKLNQGLKQLNCLGVKEIICYGLGHFVDCVESRYQFGLLLSLKDHFSASVCIFDPVFYSAEIEILRELGCEVITANEEGKRKTTPDTVTLVYLPHCPKQLTNNFLWTNWGPELKNCIIFSNSFSKIIESQPKRVLNVSAGYIFNIIPYTEEFSLDNSFRYKDIFNDIAIHIFPHERLASLSQDFWNLCEEPQYKVVRTLRQLISEIRYFSSEKKLQDSLLVKYIMMQFHKYKETDQQLCKAQEEMKFLASSYLCYLHSQRRYKEICDQYHVKGERSVKETADMMGFKLPHDPK</sequence>
<dbReference type="AlphaFoldDB" id="A0A6L2PCY8"/>
<dbReference type="PANTHER" id="PTHR28626:SF3">
    <property type="entry name" value="SRR1-LIKE PROTEIN"/>
    <property type="match status" value="1"/>
</dbReference>
<dbReference type="InterPro" id="IPR012942">
    <property type="entry name" value="SRR1-like"/>
</dbReference>
<reference evidence="4" key="1">
    <citation type="submission" date="2020-01" db="EMBL/GenBank/DDBJ databases">
        <title>Draft genome sequence of the Termite Coptotermes fromosanus.</title>
        <authorList>
            <person name="Itakura S."/>
            <person name="Yosikawa Y."/>
            <person name="Umezawa K."/>
        </authorList>
    </citation>
    <scope>NUCLEOTIDE SEQUENCE [LARGE SCALE GENOMIC DNA]</scope>
</reference>
<keyword evidence="4" id="KW-1185">Reference proteome</keyword>